<dbReference type="PANTHER" id="PTHR14969">
    <property type="entry name" value="SPHINGOSINE-1-PHOSPHATE PHOSPHOHYDROLASE"/>
    <property type="match status" value="1"/>
</dbReference>
<name>A0A1H0JRY9_9BACT</name>
<dbReference type="Gene3D" id="1.20.144.10">
    <property type="entry name" value="Phosphatidic acid phosphatase type 2/haloperoxidase"/>
    <property type="match status" value="1"/>
</dbReference>
<proteinExistence type="predicted"/>
<accession>A0A1H0JRY9</accession>
<dbReference type="PANTHER" id="PTHR14969:SF13">
    <property type="entry name" value="AT30094P"/>
    <property type="match status" value="1"/>
</dbReference>
<comment type="caution">
    <text evidence="3">The sequence shown here is derived from an EMBL/GenBank/DDBJ whole genome shotgun (WGS) entry which is preliminary data.</text>
</comment>
<reference evidence="4" key="1">
    <citation type="submission" date="2016-10" db="EMBL/GenBank/DDBJ databases">
        <authorList>
            <person name="de Groot N.N."/>
        </authorList>
    </citation>
    <scope>NUCLEOTIDE SEQUENCE [LARGE SCALE GENOMIC DNA]</scope>
    <source>
        <strain evidence="4">BP1-145</strain>
    </source>
</reference>
<sequence>MEELIQLDKQLLLWFNGSDSLFLDGLVETLTTATTWIPLYLGLFYLVLKNNDNVQKVLLVLGCAGLCVFLAGSLNDLFVKPWVARWRPSRDPEIAMLVDVVNGYRGGRYGFFSSHAANTFSLAIFFTLLVRSKVLSVAMILWSLLNCWTRLYLGVHFPGDILCGLLWGGVVGTGMWFLHQHIYKKINTQDFYVSTQYTATGYQKSDVDIVICILLLTIVYAILKSCYTLYI</sequence>
<feature type="transmembrane region" description="Helical" evidence="1">
    <location>
        <begin position="209"/>
        <end position="230"/>
    </location>
</feature>
<dbReference type="Proteomes" id="UP000199134">
    <property type="component" value="Unassembled WGS sequence"/>
</dbReference>
<dbReference type="EMBL" id="FNIW01000021">
    <property type="protein sequence ID" value="SDO46299.1"/>
    <property type="molecule type" value="Genomic_DNA"/>
</dbReference>
<dbReference type="InterPro" id="IPR036938">
    <property type="entry name" value="PAP2/HPO_sf"/>
</dbReference>
<protein>
    <submittedName>
        <fullName evidence="3">Undecaprenyl-diphosphatase</fullName>
    </submittedName>
</protein>
<feature type="transmembrane region" description="Helical" evidence="1">
    <location>
        <begin position="21"/>
        <end position="45"/>
    </location>
</feature>
<dbReference type="RefSeq" id="WP_091854669.1">
    <property type="nucleotide sequence ID" value="NZ_CP091790.1"/>
</dbReference>
<dbReference type="SUPFAM" id="SSF48317">
    <property type="entry name" value="Acid phosphatase/Vanadium-dependent haloperoxidase"/>
    <property type="match status" value="1"/>
</dbReference>
<gene>
    <name evidence="3" type="ORF">SAMN04487900_12123</name>
</gene>
<dbReference type="CDD" id="cd03395">
    <property type="entry name" value="PAP2_like_4"/>
    <property type="match status" value="1"/>
</dbReference>
<evidence type="ECO:0000313" key="4">
    <source>
        <dbReference type="Proteomes" id="UP000199134"/>
    </source>
</evidence>
<keyword evidence="1" id="KW-0812">Transmembrane</keyword>
<dbReference type="AlphaFoldDB" id="A0A1H0JRY9"/>
<evidence type="ECO:0000313" key="3">
    <source>
        <dbReference type="EMBL" id="SDO46299.1"/>
    </source>
</evidence>
<feature type="transmembrane region" description="Helical" evidence="1">
    <location>
        <begin position="157"/>
        <end position="178"/>
    </location>
</feature>
<dbReference type="Pfam" id="PF01569">
    <property type="entry name" value="PAP2"/>
    <property type="match status" value="1"/>
</dbReference>
<feature type="domain" description="Phosphatidic acid phosphatase type 2/haloperoxidase" evidence="2">
    <location>
        <begin position="64"/>
        <end position="176"/>
    </location>
</feature>
<dbReference type="OrthoDB" id="9789113at2"/>
<keyword evidence="1" id="KW-0472">Membrane</keyword>
<evidence type="ECO:0000259" key="2">
    <source>
        <dbReference type="SMART" id="SM00014"/>
    </source>
</evidence>
<feature type="transmembrane region" description="Helical" evidence="1">
    <location>
        <begin position="122"/>
        <end position="145"/>
    </location>
</feature>
<dbReference type="InterPro" id="IPR000326">
    <property type="entry name" value="PAP2/HPO"/>
</dbReference>
<keyword evidence="1" id="KW-1133">Transmembrane helix</keyword>
<evidence type="ECO:0000256" key="1">
    <source>
        <dbReference type="SAM" id="Phobius"/>
    </source>
</evidence>
<dbReference type="SMART" id="SM00014">
    <property type="entry name" value="acidPPc"/>
    <property type="match status" value="1"/>
</dbReference>
<feature type="transmembrane region" description="Helical" evidence="1">
    <location>
        <begin position="57"/>
        <end position="79"/>
    </location>
</feature>
<organism evidence="3 4">
    <name type="scientific">Prevotella communis</name>
    <dbReference type="NCBI Taxonomy" id="2913614"/>
    <lineage>
        <taxon>Bacteria</taxon>
        <taxon>Pseudomonadati</taxon>
        <taxon>Bacteroidota</taxon>
        <taxon>Bacteroidia</taxon>
        <taxon>Bacteroidales</taxon>
        <taxon>Prevotellaceae</taxon>
        <taxon>Prevotella</taxon>
    </lineage>
</organism>